<protein>
    <submittedName>
        <fullName evidence="1">Uncharacterized protein</fullName>
    </submittedName>
</protein>
<dbReference type="EMBL" id="BGPR01003280">
    <property type="protein sequence ID" value="GBM86003.1"/>
    <property type="molecule type" value="Genomic_DNA"/>
</dbReference>
<evidence type="ECO:0000313" key="1">
    <source>
        <dbReference type="EMBL" id="GBM86003.1"/>
    </source>
</evidence>
<comment type="caution">
    <text evidence="1">The sequence shown here is derived from an EMBL/GenBank/DDBJ whole genome shotgun (WGS) entry which is preliminary data.</text>
</comment>
<dbReference type="Proteomes" id="UP000499080">
    <property type="component" value="Unassembled WGS sequence"/>
</dbReference>
<evidence type="ECO:0000313" key="2">
    <source>
        <dbReference type="Proteomes" id="UP000499080"/>
    </source>
</evidence>
<name>A0A4Y2J6U8_ARAVE</name>
<proteinExistence type="predicted"/>
<sequence>MLFHKDVLLQKEIYIGITKCKLLAIIPHIPTDIDSFVAPSNQFEETILVKLGAHRLKEVLHSLNTNLISMFGRDVPIALSSMLEKGESVTRARSGLYGLTRALQSNGFVLEQ</sequence>
<organism evidence="1 2">
    <name type="scientific">Araneus ventricosus</name>
    <name type="common">Orbweaver spider</name>
    <name type="synonym">Epeira ventricosa</name>
    <dbReference type="NCBI Taxonomy" id="182803"/>
    <lineage>
        <taxon>Eukaryota</taxon>
        <taxon>Metazoa</taxon>
        <taxon>Ecdysozoa</taxon>
        <taxon>Arthropoda</taxon>
        <taxon>Chelicerata</taxon>
        <taxon>Arachnida</taxon>
        <taxon>Araneae</taxon>
        <taxon>Araneomorphae</taxon>
        <taxon>Entelegynae</taxon>
        <taxon>Araneoidea</taxon>
        <taxon>Araneidae</taxon>
        <taxon>Araneus</taxon>
    </lineage>
</organism>
<reference evidence="1 2" key="1">
    <citation type="journal article" date="2019" name="Sci. Rep.">
        <title>Orb-weaving spider Araneus ventricosus genome elucidates the spidroin gene catalogue.</title>
        <authorList>
            <person name="Kono N."/>
            <person name="Nakamura H."/>
            <person name="Ohtoshi R."/>
            <person name="Moran D.A.P."/>
            <person name="Shinohara A."/>
            <person name="Yoshida Y."/>
            <person name="Fujiwara M."/>
            <person name="Mori M."/>
            <person name="Tomita M."/>
            <person name="Arakawa K."/>
        </authorList>
    </citation>
    <scope>NUCLEOTIDE SEQUENCE [LARGE SCALE GENOMIC DNA]</scope>
</reference>
<keyword evidence="2" id="KW-1185">Reference proteome</keyword>
<gene>
    <name evidence="1" type="ORF">AVEN_147105_1</name>
</gene>
<dbReference type="AlphaFoldDB" id="A0A4Y2J6U8"/>
<accession>A0A4Y2J6U8</accession>